<feature type="transmembrane region" description="Helical" evidence="1">
    <location>
        <begin position="6"/>
        <end position="27"/>
    </location>
</feature>
<reference evidence="5" key="1">
    <citation type="submission" date="2018-03" db="EMBL/GenBank/DDBJ databases">
        <title>A comparative analysis of the Nautiliaceae.</title>
        <authorList>
            <person name="Grosche A."/>
            <person name="Smedile F."/>
            <person name="Vetriani C."/>
        </authorList>
    </citation>
    <scope>NUCLEOTIDE SEQUENCE [LARGE SCALE GENOMIC DNA]</scope>
    <source>
        <strain evidence="5">TB6</strain>
    </source>
</reference>
<dbReference type="CDD" id="cd20169">
    <property type="entry name" value="Peptidase_M90_mtfA"/>
    <property type="match status" value="1"/>
</dbReference>
<dbReference type="Gene3D" id="1.10.472.150">
    <property type="entry name" value="Glucose-regulated metallo-peptidase M90, N-terminal domain"/>
    <property type="match status" value="1"/>
</dbReference>
<dbReference type="InterPro" id="IPR042252">
    <property type="entry name" value="MtfA_N"/>
</dbReference>
<dbReference type="GO" id="GO:0004177">
    <property type="term" value="F:aminopeptidase activity"/>
    <property type="evidence" value="ECO:0007669"/>
    <property type="project" value="TreeGrafter"/>
</dbReference>
<dbReference type="PANTHER" id="PTHR30164">
    <property type="entry name" value="MTFA PEPTIDASE"/>
    <property type="match status" value="1"/>
</dbReference>
<evidence type="ECO:0000313" key="3">
    <source>
        <dbReference type="EMBL" id="ROR41242.1"/>
    </source>
</evidence>
<proteinExistence type="predicted"/>
<dbReference type="Pfam" id="PF06167">
    <property type="entry name" value="Peptidase_M90"/>
    <property type="match status" value="1"/>
</dbReference>
<evidence type="ECO:0000313" key="2">
    <source>
        <dbReference type="EMBL" id="QCI28051.1"/>
    </source>
</evidence>
<dbReference type="Proteomes" id="UP000272781">
    <property type="component" value="Unassembled WGS sequence"/>
</dbReference>
<accession>A0AAJ4UYU0</accession>
<keyword evidence="5" id="KW-1185">Reference proteome</keyword>
<dbReference type="RefSeq" id="WP_123352134.1">
    <property type="nucleotide sequence ID" value="NZ_CP027432.2"/>
</dbReference>
<dbReference type="InterPro" id="IPR024079">
    <property type="entry name" value="MetalloPept_cat_dom_sf"/>
</dbReference>
<organism evidence="3 4">
    <name type="scientific">Caminibacter pacificus</name>
    <dbReference type="NCBI Taxonomy" id="1424653"/>
    <lineage>
        <taxon>Bacteria</taxon>
        <taxon>Pseudomonadati</taxon>
        <taxon>Campylobacterota</taxon>
        <taxon>Epsilonproteobacteria</taxon>
        <taxon>Nautiliales</taxon>
        <taxon>Nautiliaceae</taxon>
        <taxon>Caminibacter</taxon>
    </lineage>
</organism>
<dbReference type="GO" id="GO:0008237">
    <property type="term" value="F:metallopeptidase activity"/>
    <property type="evidence" value="ECO:0007669"/>
    <property type="project" value="InterPro"/>
</dbReference>
<dbReference type="Proteomes" id="UP000298805">
    <property type="component" value="Chromosome"/>
</dbReference>
<dbReference type="Gene3D" id="3.40.390.10">
    <property type="entry name" value="Collagenase (Catalytic Domain)"/>
    <property type="match status" value="1"/>
</dbReference>
<keyword evidence="1" id="KW-0812">Transmembrane</keyword>
<dbReference type="AlphaFoldDB" id="A0AAJ4UYU0"/>
<reference evidence="2" key="3">
    <citation type="submission" date="2019-06" db="EMBL/GenBank/DDBJ databases">
        <title>A comparative analysis of the Nautiliaceae.</title>
        <authorList>
            <person name="Grosche A."/>
            <person name="Smedile F."/>
            <person name="Vetriani C."/>
        </authorList>
    </citation>
    <scope>NUCLEOTIDE SEQUENCE</scope>
    <source>
        <strain evidence="2">TB6</strain>
    </source>
</reference>
<evidence type="ECO:0000313" key="4">
    <source>
        <dbReference type="Proteomes" id="UP000272781"/>
    </source>
</evidence>
<name>A0AAJ4UYU0_9BACT</name>
<keyword evidence="1" id="KW-1133">Transmembrane helix</keyword>
<dbReference type="InterPro" id="IPR010384">
    <property type="entry name" value="MtfA_fam"/>
</dbReference>
<dbReference type="EMBL" id="CP027432">
    <property type="protein sequence ID" value="QCI28051.1"/>
    <property type="molecule type" value="Genomic_DNA"/>
</dbReference>
<dbReference type="PANTHER" id="PTHR30164:SF2">
    <property type="entry name" value="PROTEIN MTFA"/>
    <property type="match status" value="1"/>
</dbReference>
<dbReference type="SUPFAM" id="SSF55486">
    <property type="entry name" value="Metalloproteases ('zincins'), catalytic domain"/>
    <property type="match status" value="1"/>
</dbReference>
<reference evidence="3 4" key="2">
    <citation type="submission" date="2018-11" db="EMBL/GenBank/DDBJ databases">
        <title>Genomic Encyclopedia of Type Strains, Phase IV (KMG-IV): sequencing the most valuable type-strain genomes for metagenomic binning, comparative biology and taxonomic classification.</title>
        <authorList>
            <person name="Goeker M."/>
        </authorList>
    </citation>
    <scope>NUCLEOTIDE SEQUENCE [LARGE SCALE GENOMIC DNA]</scope>
    <source>
        <strain evidence="3 4">DSM 27783</strain>
    </source>
</reference>
<dbReference type="EMBL" id="RJVK01000001">
    <property type="protein sequence ID" value="ROR41242.1"/>
    <property type="molecule type" value="Genomic_DNA"/>
</dbReference>
<evidence type="ECO:0000313" key="5">
    <source>
        <dbReference type="Proteomes" id="UP000298805"/>
    </source>
</evidence>
<sequence>MDNFKNFLLLLWGAFFVFIIFQIISHFRYLQKLKKLKSTPLPQNLKKYIENLPQYQKLNEKQKRILEYKIQRFLLEKNFIPVNINLNDEIKTLIAFYACLPSIAYIDFCYPNLKNIYIYPHPVILKNLQNGYVVQEEEIIEGEATGENVIIAWDEAKKEIHHPNFRNVIIHEFAHQLDAADGVIDGIPPIETSKYNEWVKIMFGEYKKFKQKTLKNRFLGKFSLIDKYAATNEAEFFAVMSEYYFMKPQILKKHFPDIYKELKNFYKIEFI</sequence>
<protein>
    <submittedName>
        <fullName evidence="2">Zinc-dependent peptidase</fullName>
    </submittedName>
</protein>
<dbReference type="GO" id="GO:0005829">
    <property type="term" value="C:cytosol"/>
    <property type="evidence" value="ECO:0007669"/>
    <property type="project" value="TreeGrafter"/>
</dbReference>
<keyword evidence="1" id="KW-0472">Membrane</keyword>
<gene>
    <name evidence="2" type="ORF">C6V80_03495</name>
    <name evidence="3" type="ORF">EDC58_0729</name>
</gene>
<evidence type="ECO:0000256" key="1">
    <source>
        <dbReference type="SAM" id="Phobius"/>
    </source>
</evidence>